<dbReference type="InterPro" id="IPR000638">
    <property type="entry name" value="Gas-vesicle_GvpA-like"/>
</dbReference>
<dbReference type="GO" id="GO:0031411">
    <property type="term" value="C:gas vesicle"/>
    <property type="evidence" value="ECO:0007669"/>
    <property type="project" value="UniProtKB-SubCell"/>
</dbReference>
<dbReference type="PANTHER" id="PTHR35344">
    <property type="entry name" value="GAS VESICLE STRUCTURAL PROTEIN 2-RELATED"/>
    <property type="match status" value="1"/>
</dbReference>
<evidence type="ECO:0000313" key="4">
    <source>
        <dbReference type="EMBL" id="SIQ19802.1"/>
    </source>
</evidence>
<dbReference type="GO" id="GO:0012506">
    <property type="term" value="C:vesicle membrane"/>
    <property type="evidence" value="ECO:0007669"/>
    <property type="project" value="InterPro"/>
</dbReference>
<sequence>MVTTSLAPNSADDPLAYRPVALVDLLDRVLATGVVVSGDITLAIADVDLVRISLRALIASVGALAPPEPAAWPPADTGAGIAASDAAGLAPGAAAAGAAGLAPGAAAAGAAGLVPGAASGRGADVGDVFGAGE</sequence>
<reference evidence="4 5" key="1">
    <citation type="submission" date="2017-01" db="EMBL/GenBank/DDBJ databases">
        <authorList>
            <person name="Mah S.A."/>
            <person name="Swanson W.J."/>
            <person name="Moy G.W."/>
            <person name="Vacquier V.D."/>
        </authorList>
    </citation>
    <scope>NUCLEOTIDE SEQUENCE [LARGE SCALE GENOMIC DNA]</scope>
    <source>
        <strain evidence="4 5">DSM 45758</strain>
    </source>
</reference>
<dbReference type="InterPro" id="IPR050530">
    <property type="entry name" value="GvpA"/>
</dbReference>
<dbReference type="Proteomes" id="UP000186004">
    <property type="component" value="Unassembled WGS sequence"/>
</dbReference>
<evidence type="ECO:0000313" key="5">
    <source>
        <dbReference type="Proteomes" id="UP000186004"/>
    </source>
</evidence>
<proteinExistence type="inferred from homology"/>
<dbReference type="RefSeq" id="WP_084752125.1">
    <property type="nucleotide sequence ID" value="NZ_FTNF01000001.1"/>
</dbReference>
<dbReference type="AlphaFoldDB" id="A0A1N6QTG8"/>
<evidence type="ECO:0000256" key="2">
    <source>
        <dbReference type="ARBA" id="ARBA00035108"/>
    </source>
</evidence>
<dbReference type="EMBL" id="FTNF01000001">
    <property type="protein sequence ID" value="SIQ19802.1"/>
    <property type="molecule type" value="Genomic_DNA"/>
</dbReference>
<comment type="similarity">
    <text evidence="3">Belongs to the gas vesicle GvpA family.</text>
</comment>
<comment type="subcellular location">
    <subcellularLocation>
        <location evidence="2">Gas vesicle</location>
    </subcellularLocation>
</comment>
<dbReference type="STRING" id="1198245.SAMN05444858_101469"/>
<protein>
    <submittedName>
        <fullName evidence="4">Gas vesicle protein</fullName>
    </submittedName>
</protein>
<keyword evidence="5" id="KW-1185">Reference proteome</keyword>
<dbReference type="PANTHER" id="PTHR35344:SF4">
    <property type="entry name" value="GAS VESICLE PROTEIN A1"/>
    <property type="match status" value="1"/>
</dbReference>
<organism evidence="4 5">
    <name type="scientific">Micromonospora avicenniae</name>
    <dbReference type="NCBI Taxonomy" id="1198245"/>
    <lineage>
        <taxon>Bacteria</taxon>
        <taxon>Bacillati</taxon>
        <taxon>Actinomycetota</taxon>
        <taxon>Actinomycetes</taxon>
        <taxon>Micromonosporales</taxon>
        <taxon>Micromonosporaceae</taxon>
        <taxon>Micromonospora</taxon>
    </lineage>
</organism>
<accession>A0A1N6QTG8</accession>
<name>A0A1N6QTG8_9ACTN</name>
<evidence type="ECO:0000256" key="1">
    <source>
        <dbReference type="ARBA" id="ARBA00022987"/>
    </source>
</evidence>
<dbReference type="GO" id="GO:0005198">
    <property type="term" value="F:structural molecule activity"/>
    <property type="evidence" value="ECO:0007669"/>
    <property type="project" value="InterPro"/>
</dbReference>
<keyword evidence="1" id="KW-0304">Gas vesicle</keyword>
<evidence type="ECO:0000256" key="3">
    <source>
        <dbReference type="ARBA" id="ARBA00035646"/>
    </source>
</evidence>
<dbReference type="Pfam" id="PF00741">
    <property type="entry name" value="Gas_vesicle"/>
    <property type="match status" value="1"/>
</dbReference>
<gene>
    <name evidence="4" type="ORF">SAMN05444858_101469</name>
</gene>